<reference evidence="1 2" key="1">
    <citation type="submission" date="2016-10" db="EMBL/GenBank/DDBJ databases">
        <authorList>
            <person name="de Groot N.N."/>
        </authorList>
    </citation>
    <scope>NUCLEOTIDE SEQUENCE [LARGE SCALE GENOMIC DNA]</scope>
    <source>
        <strain evidence="1 2">DSM 6059</strain>
    </source>
</reference>
<evidence type="ECO:0000313" key="2">
    <source>
        <dbReference type="Proteomes" id="UP000198862"/>
    </source>
</evidence>
<accession>A0A1I1GRD5</accession>
<dbReference type="OrthoDB" id="6309773at2"/>
<evidence type="ECO:0000313" key="1">
    <source>
        <dbReference type="EMBL" id="SFC14347.1"/>
    </source>
</evidence>
<keyword evidence="2" id="KW-1185">Reference proteome</keyword>
<sequence length="113" mass="12667">MSLLIGAQLGFDAITYSKPKQLVKTPSFDLQSSKLEQAVSVQHYPKNTRDAFEFKNSPDAIYKFEKNLEKESGSTIYDQPNHKSSIAIAAYTSLAHQNRRSEVQDLIGIDVFA</sequence>
<dbReference type="RefSeq" id="WP_091980929.1">
    <property type="nucleotide sequence ID" value="NZ_FOLO01000005.1"/>
</dbReference>
<dbReference type="STRING" id="1123010.SAMN02745724_01010"/>
<dbReference type="EMBL" id="FOLO01000005">
    <property type="protein sequence ID" value="SFC14347.1"/>
    <property type="molecule type" value="Genomic_DNA"/>
</dbReference>
<proteinExistence type="predicted"/>
<organism evidence="1 2">
    <name type="scientific">Pseudoalteromonas denitrificans DSM 6059</name>
    <dbReference type="NCBI Taxonomy" id="1123010"/>
    <lineage>
        <taxon>Bacteria</taxon>
        <taxon>Pseudomonadati</taxon>
        <taxon>Pseudomonadota</taxon>
        <taxon>Gammaproteobacteria</taxon>
        <taxon>Alteromonadales</taxon>
        <taxon>Pseudoalteromonadaceae</taxon>
        <taxon>Pseudoalteromonas</taxon>
    </lineage>
</organism>
<gene>
    <name evidence="1" type="ORF">SAMN02745724_01010</name>
</gene>
<protein>
    <submittedName>
        <fullName evidence="1">Uncharacterized protein</fullName>
    </submittedName>
</protein>
<name>A0A1I1GRD5_9GAMM</name>
<dbReference type="Proteomes" id="UP000198862">
    <property type="component" value="Unassembled WGS sequence"/>
</dbReference>
<dbReference type="AlphaFoldDB" id="A0A1I1GRD5"/>